<keyword evidence="6" id="KW-1185">Reference proteome</keyword>
<dbReference type="GO" id="GO:0016158">
    <property type="term" value="F:inositol hexakisphosphate 3-phosphatase activity"/>
    <property type="evidence" value="ECO:0007669"/>
    <property type="project" value="UniProtKB-EC"/>
</dbReference>
<dbReference type="GO" id="GO:0003993">
    <property type="term" value="F:acid phosphatase activity"/>
    <property type="evidence" value="ECO:0007669"/>
    <property type="project" value="TreeGrafter"/>
</dbReference>
<feature type="signal peptide" evidence="4">
    <location>
        <begin position="1"/>
        <end position="20"/>
    </location>
</feature>
<keyword evidence="4" id="KW-0732">Signal</keyword>
<comment type="caution">
    <text evidence="5">The sequence shown here is derived from an EMBL/GenBank/DDBJ whole genome shotgun (WGS) entry which is preliminary data.</text>
</comment>
<dbReference type="PROSITE" id="PS00616">
    <property type="entry name" value="HIS_ACID_PHOSPHAT_1"/>
    <property type="match status" value="1"/>
</dbReference>
<dbReference type="SUPFAM" id="SSF53254">
    <property type="entry name" value="Phosphoglycerate mutase-like"/>
    <property type="match status" value="1"/>
</dbReference>
<keyword evidence="3" id="KW-0378">Hydrolase</keyword>
<dbReference type="OrthoDB" id="6509975at2759"/>
<dbReference type="Pfam" id="PF00328">
    <property type="entry name" value="His_Phos_2"/>
    <property type="match status" value="1"/>
</dbReference>
<evidence type="ECO:0000256" key="4">
    <source>
        <dbReference type="SAM" id="SignalP"/>
    </source>
</evidence>
<dbReference type="HOGENOM" id="CLU_020880_2_0_1"/>
<name>A0A0A2JWA6_PENEN</name>
<evidence type="ECO:0000313" key="6">
    <source>
        <dbReference type="Proteomes" id="UP000030143"/>
    </source>
</evidence>
<sequence>MVALVTSAAALLTLVGGSGALPGTGSTSMTSSSTVAAPTGTSYQSGFDMKKSWGNLSPYADAPSFNLPKGFPQGCELLQVHILHRHGQRYPTDSTVDAGSMEAFASALQNASRKHPGTKIGTGPLAFLNDWDYLLGVEDLLPTGAATEATSGANFWSKYGRLLYGASIGEANWNKTLNEFPNGKPRPKPVFRTTSYPRILESARWWLSGFFTNIGANSSYPQYELVIIPEQSGFNNTLSSTDTCTKGLITGAYAAAEFIPAMIKTAATRFAPFLPEDFFSKSAEIAAEEVLGMFNLCPYEYTTLGSSSFCSLFTEQEWRDFEYYLDLQYYDMYGFGSPSGRAQGIGYVQELAARLQHKLIQSSDSSINSTYDDNEKYFPLDQPLFMDMSHDDTIISVLTALGLDFFKYNPKRLPSTVAHAPKRHFKLNEITPFGAHLVAEIWNCPKNTSFGDLQPQMYKNRNMSSRSDTEKYIRLVLNNAPIPWDGLSACDGSVNGFCPVQSFISQVPQLTKQAMFQEACFGSYNTSIPVNNGQPPLE</sequence>
<evidence type="ECO:0000256" key="3">
    <source>
        <dbReference type="ARBA" id="ARBA00022801"/>
    </source>
</evidence>
<evidence type="ECO:0000313" key="5">
    <source>
        <dbReference type="EMBL" id="KGO50960.1"/>
    </source>
</evidence>
<gene>
    <name evidence="5" type="ORF">PEX2_094260</name>
</gene>
<dbReference type="Gene3D" id="3.40.50.1240">
    <property type="entry name" value="Phosphoglycerate mutase-like"/>
    <property type="match status" value="1"/>
</dbReference>
<dbReference type="GeneID" id="27682116"/>
<dbReference type="EMBL" id="JQFZ01000311">
    <property type="protein sequence ID" value="KGO50960.1"/>
    <property type="molecule type" value="Genomic_DNA"/>
</dbReference>
<dbReference type="VEuPathDB" id="FungiDB:PEXP_004630"/>
<dbReference type="PhylomeDB" id="A0A0A2JWA6"/>
<comment type="similarity">
    <text evidence="1">Belongs to the histidine acid phosphatase family.</text>
</comment>
<proteinExistence type="inferred from homology"/>
<evidence type="ECO:0000256" key="1">
    <source>
        <dbReference type="ARBA" id="ARBA00005375"/>
    </source>
</evidence>
<dbReference type="AlphaFoldDB" id="A0A0A2JWA6"/>
<evidence type="ECO:0000256" key="2">
    <source>
        <dbReference type="ARBA" id="ARBA00012632"/>
    </source>
</evidence>
<organism evidence="5 6">
    <name type="scientific">Penicillium expansum</name>
    <name type="common">Blue mold rot fungus</name>
    <dbReference type="NCBI Taxonomy" id="27334"/>
    <lineage>
        <taxon>Eukaryota</taxon>
        <taxon>Fungi</taxon>
        <taxon>Dikarya</taxon>
        <taxon>Ascomycota</taxon>
        <taxon>Pezizomycotina</taxon>
        <taxon>Eurotiomycetes</taxon>
        <taxon>Eurotiomycetidae</taxon>
        <taxon>Eurotiales</taxon>
        <taxon>Aspergillaceae</taxon>
        <taxon>Penicillium</taxon>
    </lineage>
</organism>
<dbReference type="PANTHER" id="PTHR20963">
    <property type="entry name" value="MULTIPLE INOSITOL POLYPHOSPHATE PHOSPHATASE-RELATED"/>
    <property type="match status" value="1"/>
</dbReference>
<reference evidence="5 6" key="1">
    <citation type="journal article" date="2015" name="Mol. Plant Microbe Interact.">
        <title>Genome, transcriptome, and functional analyses of Penicillium expansum provide new insights into secondary metabolism and pathogenicity.</title>
        <authorList>
            <person name="Ballester A.R."/>
            <person name="Marcet-Houben M."/>
            <person name="Levin E."/>
            <person name="Sela N."/>
            <person name="Selma-Lazaro C."/>
            <person name="Carmona L."/>
            <person name="Wisniewski M."/>
            <person name="Droby S."/>
            <person name="Gonzalez-Candelas L."/>
            <person name="Gabaldon T."/>
        </authorList>
    </citation>
    <scope>NUCLEOTIDE SEQUENCE [LARGE SCALE GENOMIC DNA]</scope>
    <source>
        <strain evidence="5 6">MD-8</strain>
    </source>
</reference>
<dbReference type="CDD" id="cd07061">
    <property type="entry name" value="HP_HAP_like"/>
    <property type="match status" value="1"/>
</dbReference>
<feature type="chain" id="PRO_5009752727" description="3-phytase" evidence="4">
    <location>
        <begin position="21"/>
        <end position="538"/>
    </location>
</feature>
<dbReference type="PANTHER" id="PTHR20963:SF43">
    <property type="entry name" value="PUTATIVE (AFU_ORTHOLOGUE AFUA_7G01240)-RELATED"/>
    <property type="match status" value="1"/>
</dbReference>
<protein>
    <recommendedName>
        <fullName evidence="2">3-phytase</fullName>
        <ecNumber evidence="2">3.1.3.8</ecNumber>
    </recommendedName>
</protein>
<dbReference type="Proteomes" id="UP000030143">
    <property type="component" value="Unassembled WGS sequence"/>
</dbReference>
<dbReference type="RefSeq" id="XP_016593972.1">
    <property type="nucleotide sequence ID" value="XM_016746696.1"/>
</dbReference>
<dbReference type="STRING" id="27334.A0A0A2JWA6"/>
<dbReference type="EC" id="3.1.3.8" evidence="2"/>
<dbReference type="InterPro" id="IPR029033">
    <property type="entry name" value="His_PPase_superfam"/>
</dbReference>
<dbReference type="InterPro" id="IPR033379">
    <property type="entry name" value="Acid_Pase_AS"/>
</dbReference>
<dbReference type="InterPro" id="IPR000560">
    <property type="entry name" value="His_Pase_clade-2"/>
</dbReference>
<accession>A0A0A2JWA6</accession>